<dbReference type="EMBL" id="JABSTQ010009385">
    <property type="protein sequence ID" value="KAG0429738.1"/>
    <property type="molecule type" value="Genomic_DNA"/>
</dbReference>
<reference evidence="1 2" key="1">
    <citation type="journal article" date="2020" name="Cell">
        <title>Large-Scale Comparative Analyses of Tick Genomes Elucidate Their Genetic Diversity and Vector Capacities.</title>
        <authorList>
            <consortium name="Tick Genome and Microbiome Consortium (TIGMIC)"/>
            <person name="Jia N."/>
            <person name="Wang J."/>
            <person name="Shi W."/>
            <person name="Du L."/>
            <person name="Sun Y."/>
            <person name="Zhan W."/>
            <person name="Jiang J.F."/>
            <person name="Wang Q."/>
            <person name="Zhang B."/>
            <person name="Ji P."/>
            <person name="Bell-Sakyi L."/>
            <person name="Cui X.M."/>
            <person name="Yuan T.T."/>
            <person name="Jiang B.G."/>
            <person name="Yang W.F."/>
            <person name="Lam T.T."/>
            <person name="Chang Q.C."/>
            <person name="Ding S.J."/>
            <person name="Wang X.J."/>
            <person name="Zhu J.G."/>
            <person name="Ruan X.D."/>
            <person name="Zhao L."/>
            <person name="Wei J.T."/>
            <person name="Ye R.Z."/>
            <person name="Que T.C."/>
            <person name="Du C.H."/>
            <person name="Zhou Y.H."/>
            <person name="Cheng J.X."/>
            <person name="Dai P.F."/>
            <person name="Guo W.B."/>
            <person name="Han X.H."/>
            <person name="Huang E.J."/>
            <person name="Li L.F."/>
            <person name="Wei W."/>
            <person name="Gao Y.C."/>
            <person name="Liu J.Z."/>
            <person name="Shao H.Z."/>
            <person name="Wang X."/>
            <person name="Wang C.C."/>
            <person name="Yang T.C."/>
            <person name="Huo Q.B."/>
            <person name="Li W."/>
            <person name="Chen H.Y."/>
            <person name="Chen S.E."/>
            <person name="Zhou L.G."/>
            <person name="Ni X.B."/>
            <person name="Tian J.H."/>
            <person name="Sheng Y."/>
            <person name="Liu T."/>
            <person name="Pan Y.S."/>
            <person name="Xia L.Y."/>
            <person name="Li J."/>
            <person name="Zhao F."/>
            <person name="Cao W.C."/>
        </authorList>
    </citation>
    <scope>NUCLEOTIDE SEQUENCE [LARGE SCALE GENOMIC DNA]</scope>
    <source>
        <strain evidence="1">Iper-2018</strain>
    </source>
</reference>
<name>A0AC60Q9P4_IXOPE</name>
<evidence type="ECO:0000313" key="1">
    <source>
        <dbReference type="EMBL" id="KAG0429738.1"/>
    </source>
</evidence>
<gene>
    <name evidence="1" type="ORF">HPB47_023343</name>
</gene>
<evidence type="ECO:0000313" key="2">
    <source>
        <dbReference type="Proteomes" id="UP000805193"/>
    </source>
</evidence>
<comment type="caution">
    <text evidence="1">The sequence shown here is derived from an EMBL/GenBank/DDBJ whole genome shotgun (WGS) entry which is preliminary data.</text>
</comment>
<organism evidence="1 2">
    <name type="scientific">Ixodes persulcatus</name>
    <name type="common">Taiga tick</name>
    <dbReference type="NCBI Taxonomy" id="34615"/>
    <lineage>
        <taxon>Eukaryota</taxon>
        <taxon>Metazoa</taxon>
        <taxon>Ecdysozoa</taxon>
        <taxon>Arthropoda</taxon>
        <taxon>Chelicerata</taxon>
        <taxon>Arachnida</taxon>
        <taxon>Acari</taxon>
        <taxon>Parasitiformes</taxon>
        <taxon>Ixodida</taxon>
        <taxon>Ixodoidea</taxon>
        <taxon>Ixodidae</taxon>
        <taxon>Ixodinae</taxon>
        <taxon>Ixodes</taxon>
    </lineage>
</organism>
<keyword evidence="2" id="KW-1185">Reference proteome</keyword>
<proteinExistence type="predicted"/>
<accession>A0AC60Q9P4</accession>
<sequence>MVVRIVSTVSFMDNRESILGCRSWRLSTVSFQERRRSSFSFTSDSCAKNAEGSARDDYRSLQVFLRPPQAKRMLHSVERE</sequence>
<protein>
    <submittedName>
        <fullName evidence="1">Uncharacterized protein</fullName>
    </submittedName>
</protein>
<dbReference type="Proteomes" id="UP000805193">
    <property type="component" value="Unassembled WGS sequence"/>
</dbReference>